<organism evidence="2 3">
    <name type="scientific">Halocynthiibacter halioticoli</name>
    <dbReference type="NCBI Taxonomy" id="2986804"/>
    <lineage>
        <taxon>Bacteria</taxon>
        <taxon>Pseudomonadati</taxon>
        <taxon>Pseudomonadota</taxon>
        <taxon>Alphaproteobacteria</taxon>
        <taxon>Rhodobacterales</taxon>
        <taxon>Paracoccaceae</taxon>
        <taxon>Halocynthiibacter</taxon>
    </lineage>
</organism>
<comment type="caution">
    <text evidence="2">The sequence shown here is derived from an EMBL/GenBank/DDBJ whole genome shotgun (WGS) entry which is preliminary data.</text>
</comment>
<reference evidence="2" key="1">
    <citation type="submission" date="2022-10" db="EMBL/GenBank/DDBJ databases">
        <authorList>
            <person name="Yue Y."/>
        </authorList>
    </citation>
    <scope>NUCLEOTIDE SEQUENCE</scope>
    <source>
        <strain evidence="2">Z654</strain>
    </source>
</reference>
<dbReference type="SUPFAM" id="SSF51735">
    <property type="entry name" value="NAD(P)-binding Rossmann-fold domains"/>
    <property type="match status" value="1"/>
</dbReference>
<dbReference type="RefSeq" id="WP_263952365.1">
    <property type="nucleotide sequence ID" value="NZ_JAOYFC010000001.1"/>
</dbReference>
<dbReference type="InterPro" id="IPR051604">
    <property type="entry name" value="Ergot_Alk_Oxidoreductase"/>
</dbReference>
<evidence type="ECO:0000313" key="3">
    <source>
        <dbReference type="Proteomes" id="UP001208041"/>
    </source>
</evidence>
<dbReference type="InterPro" id="IPR001509">
    <property type="entry name" value="Epimerase_deHydtase"/>
</dbReference>
<evidence type="ECO:0000313" key="2">
    <source>
        <dbReference type="EMBL" id="MCV6823523.1"/>
    </source>
</evidence>
<evidence type="ECO:0000259" key="1">
    <source>
        <dbReference type="Pfam" id="PF01370"/>
    </source>
</evidence>
<dbReference type="Proteomes" id="UP001208041">
    <property type="component" value="Unassembled WGS sequence"/>
</dbReference>
<keyword evidence="3" id="KW-1185">Reference proteome</keyword>
<protein>
    <submittedName>
        <fullName evidence="2">NAD-dependent epimerase/dehydratase family protein</fullName>
    </submittedName>
</protein>
<dbReference type="PANTHER" id="PTHR43162">
    <property type="match status" value="1"/>
</dbReference>
<gene>
    <name evidence="2" type="ORF">OH136_03050</name>
</gene>
<dbReference type="InterPro" id="IPR036291">
    <property type="entry name" value="NAD(P)-bd_dom_sf"/>
</dbReference>
<dbReference type="AlphaFoldDB" id="A0AAE3IZ07"/>
<dbReference type="Pfam" id="PF01370">
    <property type="entry name" value="Epimerase"/>
    <property type="match status" value="1"/>
</dbReference>
<dbReference type="Gene3D" id="3.40.50.720">
    <property type="entry name" value="NAD(P)-binding Rossmann-like Domain"/>
    <property type="match status" value="1"/>
</dbReference>
<name>A0AAE3IZ07_9RHOB</name>
<sequence length="276" mass="30965">MDILVTGASGNVGSEIVNLLLSHGHNVFAGTRSGSYGQNDNVIPTVVDFEQGIKPERTFDAIFLMRPPQLTDPDIFERFLQPYARSTRIVFLSVMGADTKSYLPHAKIEKKIAEMGFEHVFIRPTYFMENLLTTLWPELDANNRVYLPSGKLILNWVSVRDVASVSVAALTGQISDRGVLVNAGVYAGFSDVCSTINEIAGTSITYEPARLFGYIRYMRKQGNDWPFIAVMLLLHFLPRLGPAAKPLPASPKLPAHEFETLEDFVRRNEDRFRQLR</sequence>
<proteinExistence type="predicted"/>
<feature type="domain" description="NAD-dependent epimerase/dehydratase" evidence="1">
    <location>
        <begin position="3"/>
        <end position="42"/>
    </location>
</feature>
<dbReference type="Gene3D" id="3.90.25.10">
    <property type="entry name" value="UDP-galactose 4-epimerase, domain 1"/>
    <property type="match status" value="1"/>
</dbReference>
<dbReference type="EMBL" id="JAOYFC010000001">
    <property type="protein sequence ID" value="MCV6823523.1"/>
    <property type="molecule type" value="Genomic_DNA"/>
</dbReference>
<accession>A0AAE3IZ07</accession>
<dbReference type="PANTHER" id="PTHR43162:SF1">
    <property type="entry name" value="PRESTALK A DIFFERENTIATION PROTEIN A"/>
    <property type="match status" value="1"/>
</dbReference>